<organism evidence="2 3">
    <name type="scientific">Paenibacillus wynnii</name>
    <dbReference type="NCBI Taxonomy" id="268407"/>
    <lineage>
        <taxon>Bacteria</taxon>
        <taxon>Bacillati</taxon>
        <taxon>Bacillota</taxon>
        <taxon>Bacilli</taxon>
        <taxon>Bacillales</taxon>
        <taxon>Paenibacillaceae</taxon>
        <taxon>Paenibacillus</taxon>
    </lineage>
</organism>
<keyword evidence="1" id="KW-0812">Transmembrane</keyword>
<evidence type="ECO:0000313" key="3">
    <source>
        <dbReference type="Proteomes" id="UP000029734"/>
    </source>
</evidence>
<dbReference type="OrthoDB" id="5360192at2"/>
<feature type="transmembrane region" description="Helical" evidence="1">
    <location>
        <begin position="63"/>
        <end position="82"/>
    </location>
</feature>
<feature type="transmembrane region" description="Helical" evidence="1">
    <location>
        <begin position="102"/>
        <end position="126"/>
    </location>
</feature>
<feature type="transmembrane region" description="Helical" evidence="1">
    <location>
        <begin position="38"/>
        <end position="56"/>
    </location>
</feature>
<dbReference type="eggNOG" id="ENOG5032Y71">
    <property type="taxonomic scope" value="Bacteria"/>
</dbReference>
<sequence>MKNMKLKLGYIGVILLVIALGISSRVFSDKLPLFISSHAGDALWGSMVYLGFRVLLNKHKLRLSLVLGLLFSYAIECSQLYQGEWINGVRSTVLGGLILGKGFLWIDLIRYFTGIGMAFALDYFILNSTKTDIDRSPRKQKE</sequence>
<reference evidence="2 3" key="2">
    <citation type="submission" date="2014-10" db="EMBL/GenBank/DDBJ databases">
        <title>Comparative genomics of the Paenibacillus odorifer group.</title>
        <authorList>
            <person name="Tsai Y.-C."/>
            <person name="Martin N."/>
            <person name="Korlach J."/>
            <person name="Wiedmann M."/>
        </authorList>
    </citation>
    <scope>NUCLEOTIDE SEQUENCE [LARGE SCALE GENOMIC DNA]</scope>
    <source>
        <strain evidence="2 3">DSM 18334</strain>
    </source>
</reference>
<dbReference type="Pfam" id="PF10990">
    <property type="entry name" value="DUF2809"/>
    <property type="match status" value="1"/>
</dbReference>
<dbReference type="Proteomes" id="UP000029734">
    <property type="component" value="Unassembled WGS sequence"/>
</dbReference>
<reference evidence="2 3" key="1">
    <citation type="submission" date="2014-08" db="EMBL/GenBank/DDBJ databases">
        <authorList>
            <person name="den Bakker H.C."/>
        </authorList>
    </citation>
    <scope>NUCLEOTIDE SEQUENCE [LARGE SCALE GENOMIC DNA]</scope>
    <source>
        <strain evidence="2 3">DSM 18334</strain>
    </source>
</reference>
<evidence type="ECO:0000256" key="1">
    <source>
        <dbReference type="SAM" id="Phobius"/>
    </source>
</evidence>
<keyword evidence="1" id="KW-0472">Membrane</keyword>
<accession>A0A098M2I8</accession>
<evidence type="ECO:0000313" key="2">
    <source>
        <dbReference type="EMBL" id="KGE16550.1"/>
    </source>
</evidence>
<dbReference type="AlphaFoldDB" id="A0A098M2I8"/>
<name>A0A098M2I8_9BACL</name>
<evidence type="ECO:0008006" key="4">
    <source>
        <dbReference type="Google" id="ProtNLM"/>
    </source>
</evidence>
<protein>
    <recommendedName>
        <fullName evidence="4">DUF2809 domain-containing protein</fullName>
    </recommendedName>
</protein>
<comment type="caution">
    <text evidence="2">The sequence shown here is derived from an EMBL/GenBank/DDBJ whole genome shotgun (WGS) entry which is preliminary data.</text>
</comment>
<dbReference type="EMBL" id="JQCR01000003">
    <property type="protein sequence ID" value="KGE16550.1"/>
    <property type="molecule type" value="Genomic_DNA"/>
</dbReference>
<gene>
    <name evidence="2" type="ORF">PWYN_17685</name>
</gene>
<dbReference type="InterPro" id="IPR021257">
    <property type="entry name" value="DUF2809"/>
</dbReference>
<dbReference type="STRING" id="268407.PWYN_17685"/>
<keyword evidence="1" id="KW-1133">Transmembrane helix</keyword>
<keyword evidence="3" id="KW-1185">Reference proteome</keyword>
<proteinExistence type="predicted"/>